<dbReference type="SUPFAM" id="SSF56784">
    <property type="entry name" value="HAD-like"/>
    <property type="match status" value="1"/>
</dbReference>
<proteinExistence type="predicted"/>
<dbReference type="InterPro" id="IPR023214">
    <property type="entry name" value="HAD_sf"/>
</dbReference>
<evidence type="ECO:0000313" key="2">
    <source>
        <dbReference type="Proteomes" id="UP000234579"/>
    </source>
</evidence>
<gene>
    <name evidence="1" type="ORF">CYR79_02835</name>
</gene>
<dbReference type="Proteomes" id="UP000234579">
    <property type="component" value="Unassembled WGS sequence"/>
</dbReference>
<comment type="caution">
    <text evidence="1">The sequence shown here is derived from an EMBL/GenBank/DDBJ whole genome shotgun (WGS) entry which is preliminary data.</text>
</comment>
<dbReference type="Gene3D" id="3.40.50.1000">
    <property type="entry name" value="HAD superfamily/HAD-like"/>
    <property type="match status" value="1"/>
</dbReference>
<dbReference type="AlphaFoldDB" id="A0A2I2ACH5"/>
<reference evidence="2" key="1">
    <citation type="submission" date="2017-12" db="EMBL/GenBank/DDBJ databases">
        <authorList>
            <person name="Christensen H."/>
        </authorList>
    </citation>
    <scope>NUCLEOTIDE SEQUENCE [LARGE SCALE GENOMIC DNA]</scope>
    <source>
        <strain evidence="2">268A</strain>
    </source>
</reference>
<name>A0A2I2ACH5_9LACO</name>
<evidence type="ECO:0008006" key="3">
    <source>
        <dbReference type="Google" id="ProtNLM"/>
    </source>
</evidence>
<evidence type="ECO:0000313" key="1">
    <source>
        <dbReference type="EMBL" id="PLA77084.1"/>
    </source>
</evidence>
<dbReference type="EMBL" id="PKGI01000014">
    <property type="protein sequence ID" value="PLA77084.1"/>
    <property type="molecule type" value="Genomic_DNA"/>
</dbReference>
<protein>
    <recommendedName>
        <fullName evidence="3">Phosphoribosyltransferase domain-containing protein</fullName>
    </recommendedName>
</protein>
<dbReference type="InterPro" id="IPR036412">
    <property type="entry name" value="HAD-like_sf"/>
</dbReference>
<accession>A0A2I2ACH5</accession>
<sequence length="717" mass="84046">MKIVNFSIFLDKMGENNITRGLNMFYVIDKKTETGAQGFVVLNEKKDGAKRDYDEYPSRIHNFDNTREGSLQGIKYCANQRAINLDKHYDWYDALHEFFEILGENTTEDDVSLIEGVYNSFNLKKLKDNLENNIKKQKTREVRNNLFVYNLAKFPKILARMIGINEELCADLSKAILREDYQAAFNLLSEDNVKSSDVASTNDEIDVWKYVSFNENSSYNSSASYEYIDQAIYSKETFIDQDTYIPTIFKHYYPTRNSYKYAGNDEKRKKECIKIPVGEQLSKRVAALDNYIWGLKYIHNGDYKKRKSKEQLAMVFNSNKDDYKDDSRDSRMREFQRFDNLPNYQDYKGIARYICDLVSTFKLDNNIKYVLMPYPSSKKGNTNMIQIISKILGADLEYSRYFIDGSDIIERIADEASAHEGDNDARNVEKHMESLEIKTDKIEQYKRENVIFVVFDDVTTTGSSLEALDRLLQDKGINNIVNFVFGKSLYWYSFIERKDFKFYSKGIKSRPQLENVKNIIWDLDNTLKAKGDTNWYDGLDKILNDSRFKHIIVTNRARKNMREEEKDFLDASELKRICGRYLPLKIKDNNSRHTLYWNYDFLSDNDGDSKKIKEPYFSKPSSEPIYRAFYKLLKKKYPNYPKNPEIPWDLKPPYYSGMHKNTIGVGNNEADIAAYKRAGIYSVLVRWGNKAKIEDTFGANECFNTVEDFTKWLQSRM</sequence>
<organism evidence="1 2">
    <name type="scientific">Ligilactobacillus agilis</name>
    <dbReference type="NCBI Taxonomy" id="1601"/>
    <lineage>
        <taxon>Bacteria</taxon>
        <taxon>Bacillati</taxon>
        <taxon>Bacillota</taxon>
        <taxon>Bacilli</taxon>
        <taxon>Lactobacillales</taxon>
        <taxon>Lactobacillaceae</taxon>
        <taxon>Ligilactobacillus</taxon>
    </lineage>
</organism>